<feature type="transmembrane region" description="Helical" evidence="1">
    <location>
        <begin position="68"/>
        <end position="90"/>
    </location>
</feature>
<feature type="transmembrane region" description="Helical" evidence="1">
    <location>
        <begin position="12"/>
        <end position="35"/>
    </location>
</feature>
<feature type="transmembrane region" description="Helical" evidence="1">
    <location>
        <begin position="243"/>
        <end position="268"/>
    </location>
</feature>
<dbReference type="Pfam" id="PF10110">
    <property type="entry name" value="GPDPase_memb"/>
    <property type="match status" value="1"/>
</dbReference>
<keyword evidence="1" id="KW-1133">Transmembrane helix</keyword>
<keyword evidence="1" id="KW-0472">Membrane</keyword>
<dbReference type="CDD" id="cd08579">
    <property type="entry name" value="GDPD_memb_like"/>
    <property type="match status" value="1"/>
</dbReference>
<keyword evidence="4" id="KW-1185">Reference proteome</keyword>
<dbReference type="PANTHER" id="PTHR46211">
    <property type="entry name" value="GLYCEROPHOSPHORYL DIESTER PHOSPHODIESTERASE"/>
    <property type="match status" value="1"/>
</dbReference>
<dbReference type="Proteomes" id="UP000789707">
    <property type="component" value="Unassembled WGS sequence"/>
</dbReference>
<protein>
    <recommendedName>
        <fullName evidence="2">GP-PDE domain-containing protein</fullName>
    </recommendedName>
</protein>
<dbReference type="Pfam" id="PF03009">
    <property type="entry name" value="GDPD"/>
    <property type="match status" value="1"/>
</dbReference>
<evidence type="ECO:0000259" key="2">
    <source>
        <dbReference type="PROSITE" id="PS51704"/>
    </source>
</evidence>
<dbReference type="SUPFAM" id="SSF51695">
    <property type="entry name" value="PLC-like phosphodiesterases"/>
    <property type="match status" value="1"/>
</dbReference>
<dbReference type="EMBL" id="CAKKNS010000001">
    <property type="protein sequence ID" value="CAH0416178.1"/>
    <property type="molecule type" value="Genomic_DNA"/>
</dbReference>
<dbReference type="PROSITE" id="PS51704">
    <property type="entry name" value="GP_PDE"/>
    <property type="match status" value="1"/>
</dbReference>
<gene>
    <name evidence="3" type="ORF">WFA24289_00477</name>
</gene>
<proteinExistence type="predicted"/>
<evidence type="ECO:0000313" key="4">
    <source>
        <dbReference type="Proteomes" id="UP000789707"/>
    </source>
</evidence>
<keyword evidence="1" id="KW-0812">Transmembrane</keyword>
<dbReference type="RefSeq" id="WP_230096238.1">
    <property type="nucleotide sequence ID" value="NZ_CAKKNS010000001.1"/>
</dbReference>
<accession>A0ABM8Z4E8</accession>
<dbReference type="InterPro" id="IPR017946">
    <property type="entry name" value="PLC-like_Pdiesterase_TIM-brl"/>
</dbReference>
<dbReference type="PANTHER" id="PTHR46211:SF8">
    <property type="entry name" value="PHOSPHODIESTERASE"/>
    <property type="match status" value="1"/>
</dbReference>
<organism evidence="3 4">
    <name type="scientific">Periweissella fabaria</name>
    <dbReference type="NCBI Taxonomy" id="546157"/>
    <lineage>
        <taxon>Bacteria</taxon>
        <taxon>Bacillati</taxon>
        <taxon>Bacillota</taxon>
        <taxon>Bacilli</taxon>
        <taxon>Lactobacillales</taxon>
        <taxon>Lactobacillaceae</taxon>
        <taxon>Periweissella</taxon>
    </lineage>
</organism>
<feature type="transmembrane region" description="Helical" evidence="1">
    <location>
        <begin position="152"/>
        <end position="170"/>
    </location>
</feature>
<dbReference type="InterPro" id="IPR018476">
    <property type="entry name" value="GlyceroP-diester-Pdiesterase_M"/>
</dbReference>
<evidence type="ECO:0000256" key="1">
    <source>
        <dbReference type="SAM" id="Phobius"/>
    </source>
</evidence>
<dbReference type="InterPro" id="IPR030395">
    <property type="entry name" value="GP_PDE_dom"/>
</dbReference>
<evidence type="ECO:0000313" key="3">
    <source>
        <dbReference type="EMBL" id="CAH0416178.1"/>
    </source>
</evidence>
<name>A0ABM8Z4E8_9LACO</name>
<comment type="caution">
    <text evidence="3">The sequence shown here is derived from an EMBL/GenBank/DDBJ whole genome shotgun (WGS) entry which is preliminary data.</text>
</comment>
<dbReference type="Gene3D" id="3.20.20.190">
    <property type="entry name" value="Phosphatidylinositol (PI) phosphodiesterase"/>
    <property type="match status" value="1"/>
</dbReference>
<feature type="transmembrane region" description="Helical" evidence="1">
    <location>
        <begin position="288"/>
        <end position="308"/>
    </location>
</feature>
<reference evidence="3 4" key="1">
    <citation type="submission" date="2021-11" db="EMBL/GenBank/DDBJ databases">
        <authorList>
            <person name="Depoorter E."/>
        </authorList>
    </citation>
    <scope>NUCLEOTIDE SEQUENCE [LARGE SCALE GENOMIC DNA]</scope>
    <source>
        <strain evidence="3 4">LMG 24289</strain>
    </source>
</reference>
<sequence>MPQSKYTPPKAALWQAFFVITPVLLFMFNWLWAAIYNYANLHFLNTASIPSTSIHDALSFITSHLGQLALPLFIYLVVFWFFTLQLQILLRRLLQPTRADAMYFHPFNPGIFFMLLLTSLALVPMVMIGYHLPLITLIKLPDFISQVLIEKPALGFSALVGYGAYLLVMLKLAQVIPNLMAGQKFTAAVKQSWHTLTWWHVLRFIGAVICNLCVGGLAALALYGIQKLADHASAFDALFSANMLIWVFTALMYGLTTWFCWQMVRYLLSVPATDFHVSHPLRAIKRRWHWSIGYATVLLLCGLLSVTLENGWLQPITHTPIILSHRGVNGKNGVPNSIESLSQTIKSAHPAFVETDVQLTKDHQFVVMHDPNLKALTGVNKEPAQLTLNQLTKLTMHVDGHSAKIPSLKAYLAYATKHHQRLLVELKTPLVADKGTAKYFLSEFAKPLAENGAILHSLNKNLISDIKKQNRNFKIGYILPYNAEALPTSNNDFYTIEYSTLDPEGVLDVHRQHKQVYAWTANDRPSMYWLSVMNVDGIITDYPSRLATILKAQAQHPHYAVALVRYFFTIQHIL</sequence>
<feature type="domain" description="GP-PDE" evidence="2">
    <location>
        <begin position="320"/>
        <end position="550"/>
    </location>
</feature>
<feature type="transmembrane region" description="Helical" evidence="1">
    <location>
        <begin position="201"/>
        <end position="223"/>
    </location>
</feature>
<feature type="transmembrane region" description="Helical" evidence="1">
    <location>
        <begin position="111"/>
        <end position="132"/>
    </location>
</feature>